<evidence type="ECO:0000256" key="2">
    <source>
        <dbReference type="ARBA" id="ARBA00022729"/>
    </source>
</evidence>
<feature type="region of interest" description="Disordered" evidence="4">
    <location>
        <begin position="39"/>
        <end position="60"/>
    </location>
</feature>
<feature type="compositionally biased region" description="Polar residues" evidence="4">
    <location>
        <begin position="117"/>
        <end position="132"/>
    </location>
</feature>
<organism evidence="5 6">
    <name type="scientific">Iphiclides podalirius</name>
    <name type="common">scarce swallowtail</name>
    <dbReference type="NCBI Taxonomy" id="110791"/>
    <lineage>
        <taxon>Eukaryota</taxon>
        <taxon>Metazoa</taxon>
        <taxon>Ecdysozoa</taxon>
        <taxon>Arthropoda</taxon>
        <taxon>Hexapoda</taxon>
        <taxon>Insecta</taxon>
        <taxon>Pterygota</taxon>
        <taxon>Neoptera</taxon>
        <taxon>Endopterygota</taxon>
        <taxon>Lepidoptera</taxon>
        <taxon>Glossata</taxon>
        <taxon>Ditrysia</taxon>
        <taxon>Papilionoidea</taxon>
        <taxon>Papilionidae</taxon>
        <taxon>Papilioninae</taxon>
        <taxon>Iphiclides</taxon>
    </lineage>
</organism>
<protein>
    <submittedName>
        <fullName evidence="5">Uncharacterized protein</fullName>
    </submittedName>
</protein>
<accession>A0ABN8III5</accession>
<evidence type="ECO:0000256" key="1">
    <source>
        <dbReference type="ARBA" id="ARBA00022460"/>
    </source>
</evidence>
<dbReference type="PROSITE" id="PS00233">
    <property type="entry name" value="CHIT_BIND_RR_1"/>
    <property type="match status" value="1"/>
</dbReference>
<dbReference type="PANTHER" id="PTHR12236:SF95">
    <property type="entry name" value="CUTICULAR PROTEIN 76BD, ISOFORM C-RELATED"/>
    <property type="match status" value="1"/>
</dbReference>
<feature type="non-terminal residue" evidence="5">
    <location>
        <position position="154"/>
    </location>
</feature>
<dbReference type="PRINTS" id="PR00947">
    <property type="entry name" value="CUTICLE"/>
</dbReference>
<keyword evidence="1 3" id="KW-0193">Cuticle</keyword>
<proteinExistence type="predicted"/>
<dbReference type="InterPro" id="IPR000618">
    <property type="entry name" value="Insect_cuticle"/>
</dbReference>
<dbReference type="Proteomes" id="UP000837857">
    <property type="component" value="Chromosome 23"/>
</dbReference>
<feature type="region of interest" description="Disordered" evidence="4">
    <location>
        <begin position="79"/>
        <end position="132"/>
    </location>
</feature>
<keyword evidence="6" id="KW-1185">Reference proteome</keyword>
<dbReference type="EMBL" id="OW152835">
    <property type="protein sequence ID" value="CAH2056567.1"/>
    <property type="molecule type" value="Genomic_DNA"/>
</dbReference>
<dbReference type="InterPro" id="IPR051217">
    <property type="entry name" value="Insect_Cuticle_Struc_Prot"/>
</dbReference>
<name>A0ABN8III5_9NEOP</name>
<dbReference type="InterPro" id="IPR031311">
    <property type="entry name" value="CHIT_BIND_RR_consensus"/>
</dbReference>
<evidence type="ECO:0000313" key="6">
    <source>
        <dbReference type="Proteomes" id="UP000837857"/>
    </source>
</evidence>
<dbReference type="PROSITE" id="PS51155">
    <property type="entry name" value="CHIT_BIND_RR_2"/>
    <property type="match status" value="1"/>
</dbReference>
<dbReference type="Pfam" id="PF00379">
    <property type="entry name" value="Chitin_bind_4"/>
    <property type="match status" value="1"/>
</dbReference>
<evidence type="ECO:0000313" key="5">
    <source>
        <dbReference type="EMBL" id="CAH2056567.1"/>
    </source>
</evidence>
<sequence>MSASCMVLHQNPLPVFLPIQYHEVPPPQYNFAYEVNDPQTGDFKRQQESRQGGTVLGQYSLLQPDGVTRTVDYRADDHTGFNAVVNNEGRPNNAPSDREEENAGDGSSRQANDRPQTEQFRQPPNDQQVTSAPITVAHTSVIHRSYTGLSNPWI</sequence>
<evidence type="ECO:0000256" key="4">
    <source>
        <dbReference type="SAM" id="MobiDB-lite"/>
    </source>
</evidence>
<dbReference type="PANTHER" id="PTHR12236">
    <property type="entry name" value="STRUCTURAL CONTITUENT OF CUTICLE"/>
    <property type="match status" value="1"/>
</dbReference>
<evidence type="ECO:0000256" key="3">
    <source>
        <dbReference type="PROSITE-ProRule" id="PRU00497"/>
    </source>
</evidence>
<keyword evidence="2" id="KW-0732">Signal</keyword>
<gene>
    <name evidence="5" type="ORF">IPOD504_LOCUS9758</name>
</gene>
<reference evidence="5" key="1">
    <citation type="submission" date="2022-03" db="EMBL/GenBank/DDBJ databases">
        <authorList>
            <person name="Martin H S."/>
        </authorList>
    </citation>
    <scope>NUCLEOTIDE SEQUENCE</scope>
</reference>